<reference evidence="2" key="1">
    <citation type="submission" date="2019-08" db="EMBL/GenBank/DDBJ databases">
        <authorList>
            <person name="Kucharzyk K."/>
            <person name="Murdoch R.W."/>
            <person name="Higgins S."/>
            <person name="Loffler F."/>
        </authorList>
    </citation>
    <scope>NUCLEOTIDE SEQUENCE</scope>
</reference>
<dbReference type="AlphaFoldDB" id="A0A645E0J0"/>
<proteinExistence type="predicted"/>
<evidence type="ECO:0000256" key="1">
    <source>
        <dbReference type="SAM" id="MobiDB-lite"/>
    </source>
</evidence>
<name>A0A645E0J0_9ZZZZ</name>
<evidence type="ECO:0000313" key="2">
    <source>
        <dbReference type="EMBL" id="MPM95167.1"/>
    </source>
</evidence>
<accession>A0A645E0J0</accession>
<gene>
    <name evidence="2" type="ORF">SDC9_142318</name>
</gene>
<organism evidence="2">
    <name type="scientific">bioreactor metagenome</name>
    <dbReference type="NCBI Taxonomy" id="1076179"/>
    <lineage>
        <taxon>unclassified sequences</taxon>
        <taxon>metagenomes</taxon>
        <taxon>ecological metagenomes</taxon>
    </lineage>
</organism>
<feature type="region of interest" description="Disordered" evidence="1">
    <location>
        <begin position="1"/>
        <end position="22"/>
    </location>
</feature>
<protein>
    <submittedName>
        <fullName evidence="2">Uncharacterized protein</fullName>
    </submittedName>
</protein>
<feature type="compositionally biased region" description="Low complexity" evidence="1">
    <location>
        <begin position="1"/>
        <end position="11"/>
    </location>
</feature>
<comment type="caution">
    <text evidence="2">The sequence shown here is derived from an EMBL/GenBank/DDBJ whole genome shotgun (WGS) entry which is preliminary data.</text>
</comment>
<sequence length="101" mass="10973">MTNHGGLSNNGLGNGFHGQIANNRRGFVKPNFRQLTDTNPGFPDSFLQSNDDAWNIGRSSFYTGGFNNTAGQILSYPTSFNSGQTNFSCGIADIHTSDDRH</sequence>
<dbReference type="EMBL" id="VSSQ01041691">
    <property type="protein sequence ID" value="MPM95167.1"/>
    <property type="molecule type" value="Genomic_DNA"/>
</dbReference>